<dbReference type="Ensembl" id="ENSCINT00000036670.1">
    <property type="protein sequence ID" value="ENSCINP00000034145.1"/>
    <property type="gene ID" value="ENSCING00000021113.1"/>
</dbReference>
<reference evidence="2" key="3">
    <citation type="submission" date="2025-08" db="UniProtKB">
        <authorList>
            <consortium name="Ensembl"/>
        </authorList>
    </citation>
    <scope>IDENTIFICATION</scope>
</reference>
<evidence type="ECO:0000313" key="2">
    <source>
        <dbReference type="Ensembl" id="ENSCINP00000034145.1"/>
    </source>
</evidence>
<name>H2XWW1_CIOIN</name>
<sequence>MRRYVMSVNRLRMCPVYFPTCIQSWEVLFLLCKCLLLHSWLTYWLLFSDCYI</sequence>
<feature type="transmembrane region" description="Helical" evidence="1">
    <location>
        <begin position="27"/>
        <end position="46"/>
    </location>
</feature>
<dbReference type="InParanoid" id="H2XWW1"/>
<evidence type="ECO:0000313" key="3">
    <source>
        <dbReference type="Proteomes" id="UP000008144"/>
    </source>
</evidence>
<protein>
    <submittedName>
        <fullName evidence="2">Uncharacterized protein</fullName>
    </submittedName>
</protein>
<dbReference type="HOGENOM" id="CLU_3086484_0_0_1"/>
<dbReference type="AlphaFoldDB" id="H2XWW1"/>
<reference evidence="2" key="4">
    <citation type="submission" date="2025-09" db="UniProtKB">
        <authorList>
            <consortium name="Ensembl"/>
        </authorList>
    </citation>
    <scope>IDENTIFICATION</scope>
</reference>
<keyword evidence="3" id="KW-1185">Reference proteome</keyword>
<accession>H2XWW1</accession>
<keyword evidence="1" id="KW-1133">Transmembrane helix</keyword>
<proteinExistence type="predicted"/>
<evidence type="ECO:0000256" key="1">
    <source>
        <dbReference type="SAM" id="Phobius"/>
    </source>
</evidence>
<dbReference type="Proteomes" id="UP000008144">
    <property type="component" value="Chromosome 5"/>
</dbReference>
<reference evidence="2" key="2">
    <citation type="journal article" date="2008" name="Genome Biol.">
        <title>Improved genome assembly and evidence-based global gene model set for the chordate Ciona intestinalis: new insight into intron and operon populations.</title>
        <authorList>
            <person name="Satou Y."/>
            <person name="Mineta K."/>
            <person name="Ogasawara M."/>
            <person name="Sasakura Y."/>
            <person name="Shoguchi E."/>
            <person name="Ueno K."/>
            <person name="Yamada L."/>
            <person name="Matsumoto J."/>
            <person name="Wasserscheid J."/>
            <person name="Dewar K."/>
            <person name="Wiley G.B."/>
            <person name="Macmil S.L."/>
            <person name="Roe B.A."/>
            <person name="Zeller R.W."/>
            <person name="Hastings K.E."/>
            <person name="Lemaire P."/>
            <person name="Lindquist E."/>
            <person name="Endo T."/>
            <person name="Hotta K."/>
            <person name="Inaba K."/>
        </authorList>
    </citation>
    <scope>NUCLEOTIDE SEQUENCE [LARGE SCALE GENOMIC DNA]</scope>
    <source>
        <strain evidence="2">wild type</strain>
    </source>
</reference>
<reference evidence="3" key="1">
    <citation type="journal article" date="2002" name="Science">
        <title>The draft genome of Ciona intestinalis: insights into chordate and vertebrate origins.</title>
        <authorList>
            <person name="Dehal P."/>
            <person name="Satou Y."/>
            <person name="Campbell R.K."/>
            <person name="Chapman J."/>
            <person name="Degnan B."/>
            <person name="De Tomaso A."/>
            <person name="Davidson B."/>
            <person name="Di Gregorio A."/>
            <person name="Gelpke M."/>
            <person name="Goodstein D.M."/>
            <person name="Harafuji N."/>
            <person name="Hastings K.E."/>
            <person name="Ho I."/>
            <person name="Hotta K."/>
            <person name="Huang W."/>
            <person name="Kawashima T."/>
            <person name="Lemaire P."/>
            <person name="Martinez D."/>
            <person name="Meinertzhagen I.A."/>
            <person name="Necula S."/>
            <person name="Nonaka M."/>
            <person name="Putnam N."/>
            <person name="Rash S."/>
            <person name="Saiga H."/>
            <person name="Satake M."/>
            <person name="Terry A."/>
            <person name="Yamada L."/>
            <person name="Wang H.G."/>
            <person name="Awazu S."/>
            <person name="Azumi K."/>
            <person name="Boore J."/>
            <person name="Branno M."/>
            <person name="Chin-Bow S."/>
            <person name="DeSantis R."/>
            <person name="Doyle S."/>
            <person name="Francino P."/>
            <person name="Keys D.N."/>
            <person name="Haga S."/>
            <person name="Hayashi H."/>
            <person name="Hino K."/>
            <person name="Imai K.S."/>
            <person name="Inaba K."/>
            <person name="Kano S."/>
            <person name="Kobayashi K."/>
            <person name="Kobayashi M."/>
            <person name="Lee B.I."/>
            <person name="Makabe K.W."/>
            <person name="Manohar C."/>
            <person name="Matassi G."/>
            <person name="Medina M."/>
            <person name="Mochizuki Y."/>
            <person name="Mount S."/>
            <person name="Morishita T."/>
            <person name="Miura S."/>
            <person name="Nakayama A."/>
            <person name="Nishizaka S."/>
            <person name="Nomoto H."/>
            <person name="Ohta F."/>
            <person name="Oishi K."/>
            <person name="Rigoutsos I."/>
            <person name="Sano M."/>
            <person name="Sasaki A."/>
            <person name="Sasakura Y."/>
            <person name="Shoguchi E."/>
            <person name="Shin-i T."/>
            <person name="Spagnuolo A."/>
            <person name="Stainier D."/>
            <person name="Suzuki M.M."/>
            <person name="Tassy O."/>
            <person name="Takatori N."/>
            <person name="Tokuoka M."/>
            <person name="Yagi K."/>
            <person name="Yoshizaki F."/>
            <person name="Wada S."/>
            <person name="Zhang C."/>
            <person name="Hyatt P.D."/>
            <person name="Larimer F."/>
            <person name="Detter C."/>
            <person name="Doggett N."/>
            <person name="Glavina T."/>
            <person name="Hawkins T."/>
            <person name="Richardson P."/>
            <person name="Lucas S."/>
            <person name="Kohara Y."/>
            <person name="Levine M."/>
            <person name="Satoh N."/>
            <person name="Rokhsar D.S."/>
        </authorList>
    </citation>
    <scope>NUCLEOTIDE SEQUENCE [LARGE SCALE GENOMIC DNA]</scope>
</reference>
<keyword evidence="1" id="KW-0812">Transmembrane</keyword>
<keyword evidence="1" id="KW-0472">Membrane</keyword>
<dbReference type="EMBL" id="EAAA01002233">
    <property type="status" value="NOT_ANNOTATED_CDS"/>
    <property type="molecule type" value="Genomic_DNA"/>
</dbReference>
<organism evidence="2 3">
    <name type="scientific">Ciona intestinalis</name>
    <name type="common">Transparent sea squirt</name>
    <name type="synonym">Ascidia intestinalis</name>
    <dbReference type="NCBI Taxonomy" id="7719"/>
    <lineage>
        <taxon>Eukaryota</taxon>
        <taxon>Metazoa</taxon>
        <taxon>Chordata</taxon>
        <taxon>Tunicata</taxon>
        <taxon>Ascidiacea</taxon>
        <taxon>Phlebobranchia</taxon>
        <taxon>Cionidae</taxon>
        <taxon>Ciona</taxon>
    </lineage>
</organism>